<keyword evidence="5" id="KW-0378">Hydrolase</keyword>
<evidence type="ECO:0000313" key="19">
    <source>
        <dbReference type="Proteomes" id="UP000225706"/>
    </source>
</evidence>
<evidence type="ECO:0000256" key="6">
    <source>
        <dbReference type="ARBA" id="ARBA00022806"/>
    </source>
</evidence>
<dbReference type="PROSITE" id="PS51194">
    <property type="entry name" value="HELICASE_CTER"/>
    <property type="match status" value="1"/>
</dbReference>
<dbReference type="OrthoDB" id="5968002at2759"/>
<dbReference type="SMART" id="SM00490">
    <property type="entry name" value="HELICc"/>
    <property type="match status" value="1"/>
</dbReference>
<evidence type="ECO:0000256" key="3">
    <source>
        <dbReference type="ARBA" id="ARBA00022741"/>
    </source>
</evidence>
<feature type="compositionally biased region" description="Basic residues" evidence="15">
    <location>
        <begin position="1130"/>
        <end position="1145"/>
    </location>
</feature>
<dbReference type="PANTHER" id="PTHR45629:SF7">
    <property type="entry name" value="DNA EXCISION REPAIR PROTEIN ERCC-6-RELATED"/>
    <property type="match status" value="1"/>
</dbReference>
<feature type="compositionally biased region" description="Basic and acidic residues" evidence="15">
    <location>
        <begin position="9"/>
        <end position="18"/>
    </location>
</feature>
<feature type="compositionally biased region" description="Basic residues" evidence="15">
    <location>
        <begin position="1267"/>
        <end position="1276"/>
    </location>
</feature>
<keyword evidence="7" id="KW-0067">ATP-binding</keyword>
<feature type="compositionally biased region" description="Acidic residues" evidence="15">
    <location>
        <begin position="252"/>
        <end position="270"/>
    </location>
</feature>
<dbReference type="SMART" id="SM00487">
    <property type="entry name" value="DEXDc"/>
    <property type="match status" value="1"/>
</dbReference>
<keyword evidence="4" id="KW-0227">DNA damage</keyword>
<accession>A0A2B4S276</accession>
<feature type="region of interest" description="Disordered" evidence="15">
    <location>
        <begin position="717"/>
        <end position="736"/>
    </location>
</feature>
<dbReference type="Gene3D" id="3.40.50.300">
    <property type="entry name" value="P-loop containing nucleotide triphosphate hydrolases"/>
    <property type="match status" value="1"/>
</dbReference>
<keyword evidence="8" id="KW-0238">DNA-binding</keyword>
<sequence length="1410" mass="160134">MDVTLGSLEGKEEEKFQENEETIPVSHKTKSYGISIDSGLIPSVPVEEQGAVLRNLGVNVFNQDEFEEGVLKQVDEAIAVKETEEIVRGWEKNLKAVDEDIRIVENDLLELDQILKRVESKSGIGYESWRRTQAVQKQKDNKLRQLKKLQATQKALHHKLGIGNEEELEQQDELETSDGNIQSVSERNKFPLVRENLLEQDALIKTGEMTPFGGTVPRNGSEVNKHYNCGETNAGNSKNYKQGVNDEREDKNEDGDDDKDNYDEDLYDDEYVPDEGELKYSWFEEDEMNWNEDVQPTKSEKQTGRKRSLNAAYMEEDRLKPKKKKKKTNQMTRRRADKKPVDDGNEKLYRQRIREWRISELLKKRGDSTAVGSDEEEYPDVVFDKGLKIPGKIWDKLYKYQQTGVKWLWELHCQQAGGIIGDEMGLGKTVQMIVFLAGLKYSKISARKKHPGLGPVLIVCPVTVLHQWVQEFHKWWPEFRVAVLHETGSYQGFKQELIKKMCKENGVLVTSFAGIRQHQEHLLAQRFDYVVLDEGHKIRNPDAEITLACKQFRTCHRIILSGSPMQNNLRELWSLFDFVFPGKLGTLPVFMTEFSVPITMGGYCNATKVQVETAYKCACVLRDTINPYLLRRLKKDVNMSLDLPAKNEQVLFCRLSQEQRELYQHYLDSKEVQAILAGNYKVFPGLIMLRKICNHPDLTSTAGSLLKAKQDALKAELGGTAEEDEPDPDDGYGDPRRSGKMIVVEALLKMWQEQGHRVLLFSQTRQMLNILEKFVNARGYTYFRLDGSTPVASRQPLIKNFNEDRSIFVFLLTTRVGGLGVNLVGADRIIIYDPDWNPSTDTQARERAWRIGQKKDVTIYRLITSGTIEEKIYHRQIFKQFLTNRVLKDPKQRRFFKSNDLYELFTLDNCDVKYGTETSAIFAGSNCEIKLGSRRRKKKEAKKTETVKHQADKKETEKSKKPKIERDEQFSGGAFSIDWRDIAETQSLSQDKDSKREVQEASKEVDEVKTVGEKSSTQDCLIDEEKGSKSGEKDGVVNEYLAAKAALVDSNGLDKEESTLTSSKRDEAHIQDQTAKESESLKGENTVTTADNGSIPKEDSQGGLEKVAGRALKKGKKKISSLSDKELTKKVKRTKKKKRMKRKRQGGLIDGKHIDHLDHSEIYNPANTSQSSAEEMEEQKKQGTHQDEFILKHLFKKSGVHSALKHDVIMEASNPDYALIETEANRVAEHAVKALKRSRQLCHRANRGVPTWTGVSGSSGLTEPAAKRPRFGQKKKVGTEEAAKSSSTSEVKPHFSGDQMGMSSTSADGTEPVHSSQLLAKMRARNNILPSNETGPGNENDDLILQIRTFIASQGTTIGQATTQEILDEFRSKLPCNETTLFRSMLRQICTFTRDSLTGKGVWILNEEFR</sequence>
<feature type="compositionally biased region" description="Basic and acidic residues" evidence="15">
    <location>
        <begin position="942"/>
        <end position="967"/>
    </location>
</feature>
<dbReference type="FunFam" id="3.40.50.10810:FF:000042">
    <property type="entry name" value="SNF2 family helicase-like protein"/>
    <property type="match status" value="1"/>
</dbReference>
<dbReference type="EMBL" id="LSMT01000216">
    <property type="protein sequence ID" value="PFX23149.1"/>
    <property type="molecule type" value="Genomic_DNA"/>
</dbReference>
<dbReference type="PROSITE" id="PS51192">
    <property type="entry name" value="HELICASE_ATP_BIND_1"/>
    <property type="match status" value="1"/>
</dbReference>
<dbReference type="Pfam" id="PF00271">
    <property type="entry name" value="Helicase_C"/>
    <property type="match status" value="1"/>
</dbReference>
<keyword evidence="14" id="KW-0175">Coiled coil</keyword>
<feature type="region of interest" description="Disordered" evidence="15">
    <location>
        <begin position="986"/>
        <end position="1035"/>
    </location>
</feature>
<feature type="compositionally biased region" description="Polar residues" evidence="15">
    <location>
        <begin position="1083"/>
        <end position="1092"/>
    </location>
</feature>
<dbReference type="Gene3D" id="3.40.50.10810">
    <property type="entry name" value="Tandem AAA-ATPase domain"/>
    <property type="match status" value="1"/>
</dbReference>
<evidence type="ECO:0000256" key="7">
    <source>
        <dbReference type="ARBA" id="ARBA00022840"/>
    </source>
</evidence>
<dbReference type="FunFam" id="3.40.50.300:FF:000863">
    <property type="entry name" value="DNA excision repair protein ERCC-6"/>
    <property type="match status" value="1"/>
</dbReference>
<comment type="similarity">
    <text evidence="2">Belongs to the SNF2/RAD54 helicase family.</text>
</comment>
<feature type="region of interest" description="Disordered" evidence="15">
    <location>
        <begin position="291"/>
        <end position="344"/>
    </location>
</feature>
<keyword evidence="10" id="KW-0539">Nucleus</keyword>
<dbReference type="GO" id="GO:0006283">
    <property type="term" value="P:transcription-coupled nucleotide-excision repair"/>
    <property type="evidence" value="ECO:0007669"/>
    <property type="project" value="TreeGrafter"/>
</dbReference>
<comment type="caution">
    <text evidence="18">The sequence shown here is derived from an EMBL/GenBank/DDBJ whole genome shotgun (WGS) entry which is preliminary data.</text>
</comment>
<feature type="region of interest" description="Disordered" evidence="15">
    <location>
        <begin position="1048"/>
        <end position="1185"/>
    </location>
</feature>
<keyword evidence="6" id="KW-0347">Helicase</keyword>
<feature type="compositionally biased region" description="Basic residues" evidence="15">
    <location>
        <begin position="320"/>
        <end position="337"/>
    </location>
</feature>
<feature type="region of interest" description="Disordered" evidence="15">
    <location>
        <begin position="1253"/>
        <end position="1311"/>
    </location>
</feature>
<organism evidence="18 19">
    <name type="scientific">Stylophora pistillata</name>
    <name type="common">Smooth cauliflower coral</name>
    <dbReference type="NCBI Taxonomy" id="50429"/>
    <lineage>
        <taxon>Eukaryota</taxon>
        <taxon>Metazoa</taxon>
        <taxon>Cnidaria</taxon>
        <taxon>Anthozoa</taxon>
        <taxon>Hexacorallia</taxon>
        <taxon>Scleractinia</taxon>
        <taxon>Astrocoeniina</taxon>
        <taxon>Pocilloporidae</taxon>
        <taxon>Stylophora</taxon>
    </lineage>
</organism>
<evidence type="ECO:0000256" key="2">
    <source>
        <dbReference type="ARBA" id="ARBA00007025"/>
    </source>
</evidence>
<dbReference type="Pfam" id="PF00176">
    <property type="entry name" value="SNF2-rel_dom"/>
    <property type="match status" value="1"/>
</dbReference>
<dbReference type="GO" id="GO:0005524">
    <property type="term" value="F:ATP binding"/>
    <property type="evidence" value="ECO:0007669"/>
    <property type="project" value="UniProtKB-KW"/>
</dbReference>
<evidence type="ECO:0000256" key="14">
    <source>
        <dbReference type="SAM" id="Coils"/>
    </source>
</evidence>
<feature type="compositionally biased region" description="Basic and acidic residues" evidence="15">
    <location>
        <begin position="1052"/>
        <end position="1082"/>
    </location>
</feature>
<dbReference type="CDD" id="cd18000">
    <property type="entry name" value="DEXHc_ERCC6"/>
    <property type="match status" value="1"/>
</dbReference>
<evidence type="ECO:0000256" key="1">
    <source>
        <dbReference type="ARBA" id="ARBA00004123"/>
    </source>
</evidence>
<evidence type="ECO:0000256" key="11">
    <source>
        <dbReference type="ARBA" id="ARBA00071998"/>
    </source>
</evidence>
<evidence type="ECO:0000256" key="4">
    <source>
        <dbReference type="ARBA" id="ARBA00022763"/>
    </source>
</evidence>
<dbReference type="InterPro" id="IPR050496">
    <property type="entry name" value="SNF2_RAD54_helicase_repair"/>
</dbReference>
<protein>
    <recommendedName>
        <fullName evidence="11">DNA excision repair protein ERCC-6</fullName>
    </recommendedName>
    <alternativeName>
        <fullName evidence="12">ATP-dependent helicase ERCC6</fullName>
    </alternativeName>
    <alternativeName>
        <fullName evidence="13">Cockayne syndrome protein CSB</fullName>
    </alternativeName>
</protein>
<dbReference type="PANTHER" id="PTHR45629">
    <property type="entry name" value="SNF2/RAD54 FAMILY MEMBER"/>
    <property type="match status" value="1"/>
</dbReference>
<dbReference type="Proteomes" id="UP000225706">
    <property type="component" value="Unassembled WGS sequence"/>
</dbReference>
<feature type="compositionally biased region" description="Acidic residues" evidence="15">
    <location>
        <begin position="721"/>
        <end position="732"/>
    </location>
</feature>
<dbReference type="GO" id="GO:0008094">
    <property type="term" value="F:ATP-dependent activity, acting on DNA"/>
    <property type="evidence" value="ECO:0007669"/>
    <property type="project" value="TreeGrafter"/>
</dbReference>
<feature type="region of interest" description="Disordered" evidence="15">
    <location>
        <begin position="209"/>
        <end position="270"/>
    </location>
</feature>
<feature type="compositionally biased region" description="Basic and acidic residues" evidence="15">
    <location>
        <begin position="1023"/>
        <end position="1035"/>
    </location>
</feature>
<feature type="compositionally biased region" description="Basic and acidic residues" evidence="15">
    <location>
        <begin position="990"/>
        <end position="1012"/>
    </location>
</feature>
<dbReference type="GO" id="GO:0005634">
    <property type="term" value="C:nucleus"/>
    <property type="evidence" value="ECO:0007669"/>
    <property type="project" value="UniProtKB-SubCell"/>
</dbReference>
<evidence type="ECO:0000259" key="16">
    <source>
        <dbReference type="PROSITE" id="PS51192"/>
    </source>
</evidence>
<dbReference type="CDD" id="cd21397">
    <property type="entry name" value="cc_ERCC-6_N"/>
    <property type="match status" value="1"/>
</dbReference>
<evidence type="ECO:0000256" key="15">
    <source>
        <dbReference type="SAM" id="MobiDB-lite"/>
    </source>
</evidence>
<evidence type="ECO:0000256" key="13">
    <source>
        <dbReference type="ARBA" id="ARBA00079118"/>
    </source>
</evidence>
<feature type="region of interest" description="Disordered" evidence="15">
    <location>
        <begin position="1"/>
        <end position="24"/>
    </location>
</feature>
<evidence type="ECO:0000256" key="8">
    <source>
        <dbReference type="ARBA" id="ARBA00023125"/>
    </source>
</evidence>
<reference evidence="19" key="1">
    <citation type="journal article" date="2017" name="bioRxiv">
        <title>Comparative analysis of the genomes of Stylophora pistillata and Acropora digitifera provides evidence for extensive differences between species of corals.</title>
        <authorList>
            <person name="Voolstra C.R."/>
            <person name="Li Y."/>
            <person name="Liew Y.J."/>
            <person name="Baumgarten S."/>
            <person name="Zoccola D."/>
            <person name="Flot J.-F."/>
            <person name="Tambutte S."/>
            <person name="Allemand D."/>
            <person name="Aranda M."/>
        </authorList>
    </citation>
    <scope>NUCLEOTIDE SEQUENCE [LARGE SCALE GENOMIC DNA]</scope>
</reference>
<dbReference type="CDD" id="cd18793">
    <property type="entry name" value="SF2_C_SNF"/>
    <property type="match status" value="1"/>
</dbReference>
<dbReference type="InterPro" id="IPR001650">
    <property type="entry name" value="Helicase_C-like"/>
</dbReference>
<comment type="subcellular location">
    <subcellularLocation>
        <location evidence="1">Nucleus</location>
    </subcellularLocation>
</comment>
<dbReference type="InterPro" id="IPR049730">
    <property type="entry name" value="SNF2/RAD54-like_C"/>
</dbReference>
<dbReference type="InterPro" id="IPR027417">
    <property type="entry name" value="P-loop_NTPase"/>
</dbReference>
<feature type="compositionally biased region" description="Basic and acidic residues" evidence="15">
    <location>
        <begin position="1150"/>
        <end position="1161"/>
    </location>
</feature>
<evidence type="ECO:0000256" key="10">
    <source>
        <dbReference type="ARBA" id="ARBA00023242"/>
    </source>
</evidence>
<evidence type="ECO:0000313" key="18">
    <source>
        <dbReference type="EMBL" id="PFX23149.1"/>
    </source>
</evidence>
<evidence type="ECO:0000259" key="17">
    <source>
        <dbReference type="PROSITE" id="PS51194"/>
    </source>
</evidence>
<dbReference type="GO" id="GO:0016787">
    <property type="term" value="F:hydrolase activity"/>
    <property type="evidence" value="ECO:0007669"/>
    <property type="project" value="UniProtKB-KW"/>
</dbReference>
<feature type="coiled-coil region" evidence="14">
    <location>
        <begin position="80"/>
        <end position="152"/>
    </location>
</feature>
<dbReference type="InterPro" id="IPR000330">
    <property type="entry name" value="SNF2_N"/>
</dbReference>
<dbReference type="SUPFAM" id="SSF52540">
    <property type="entry name" value="P-loop containing nucleoside triphosphate hydrolases"/>
    <property type="match status" value="2"/>
</dbReference>
<dbReference type="InterPro" id="IPR059240">
    <property type="entry name" value="cc_ERCC-6_N"/>
</dbReference>
<dbReference type="InterPro" id="IPR014001">
    <property type="entry name" value="Helicase_ATP-bd"/>
</dbReference>
<dbReference type="GO" id="GO:0004386">
    <property type="term" value="F:helicase activity"/>
    <property type="evidence" value="ECO:0007669"/>
    <property type="project" value="UniProtKB-KW"/>
</dbReference>
<keyword evidence="3" id="KW-0547">Nucleotide-binding</keyword>
<evidence type="ECO:0000256" key="5">
    <source>
        <dbReference type="ARBA" id="ARBA00022801"/>
    </source>
</evidence>
<evidence type="ECO:0000256" key="9">
    <source>
        <dbReference type="ARBA" id="ARBA00023204"/>
    </source>
</evidence>
<feature type="region of interest" description="Disordered" evidence="15">
    <location>
        <begin position="933"/>
        <end position="967"/>
    </location>
</feature>
<dbReference type="InterPro" id="IPR058951">
    <property type="entry name" value="WHD_Rad26_CSB-like"/>
</dbReference>
<keyword evidence="9" id="KW-0234">DNA repair</keyword>
<feature type="region of interest" description="Disordered" evidence="15">
    <location>
        <begin position="160"/>
        <end position="186"/>
    </location>
</feature>
<feature type="domain" description="Helicase C-terminal" evidence="17">
    <location>
        <begin position="743"/>
        <end position="902"/>
    </location>
</feature>
<dbReference type="InterPro" id="IPR038718">
    <property type="entry name" value="SNF2-like_sf"/>
</dbReference>
<keyword evidence="19" id="KW-1185">Reference proteome</keyword>
<feature type="compositionally biased region" description="Acidic residues" evidence="15">
    <location>
        <begin position="164"/>
        <end position="176"/>
    </location>
</feature>
<feature type="domain" description="Helicase ATP-binding" evidence="16">
    <location>
        <begin position="409"/>
        <end position="582"/>
    </location>
</feature>
<proteinExistence type="inferred from homology"/>
<dbReference type="STRING" id="50429.A0A2B4S276"/>
<feature type="compositionally biased region" description="Polar residues" evidence="15">
    <location>
        <begin position="230"/>
        <end position="242"/>
    </location>
</feature>
<gene>
    <name evidence="18" type="primary">ERCC6</name>
    <name evidence="18" type="ORF">AWC38_SpisGene12293</name>
</gene>
<feature type="compositionally biased region" description="Polar residues" evidence="15">
    <location>
        <begin position="1301"/>
        <end position="1311"/>
    </location>
</feature>
<dbReference type="CDD" id="cd22254">
    <property type="entry name" value="CSB_WHD"/>
    <property type="match status" value="1"/>
</dbReference>
<evidence type="ECO:0000256" key="12">
    <source>
        <dbReference type="ARBA" id="ARBA00076356"/>
    </source>
</evidence>
<dbReference type="Pfam" id="PF25875">
    <property type="entry name" value="WHD_Rad26_CSB"/>
    <property type="match status" value="1"/>
</dbReference>
<name>A0A2B4S276_STYPI</name>